<organism evidence="1">
    <name type="scientific">uncultured Caudovirales phage</name>
    <dbReference type="NCBI Taxonomy" id="2100421"/>
    <lineage>
        <taxon>Viruses</taxon>
        <taxon>Duplodnaviria</taxon>
        <taxon>Heunggongvirae</taxon>
        <taxon>Uroviricota</taxon>
        <taxon>Caudoviricetes</taxon>
        <taxon>Peduoviridae</taxon>
        <taxon>Maltschvirus</taxon>
        <taxon>Maltschvirus maltsch</taxon>
    </lineage>
</organism>
<gene>
    <name evidence="1" type="ORF">UFOVP711_73</name>
</gene>
<sequence length="54" mass="5887">MDDHAEEIEMSVLLEGAIELHEVFVTLRQGGFTEDQSLKLIANVLSNNGGFPNG</sequence>
<proteinExistence type="predicted"/>
<evidence type="ECO:0000313" key="1">
    <source>
        <dbReference type="EMBL" id="CAB4159283.1"/>
    </source>
</evidence>
<dbReference type="EMBL" id="LR796677">
    <property type="protein sequence ID" value="CAB4159283.1"/>
    <property type="molecule type" value="Genomic_DNA"/>
</dbReference>
<reference evidence="1" key="1">
    <citation type="submission" date="2020-04" db="EMBL/GenBank/DDBJ databases">
        <authorList>
            <person name="Chiriac C."/>
            <person name="Salcher M."/>
            <person name="Ghai R."/>
            <person name="Kavagutti S V."/>
        </authorList>
    </citation>
    <scope>NUCLEOTIDE SEQUENCE</scope>
</reference>
<name>A0A6J5NK99_9CAUD</name>
<protein>
    <submittedName>
        <fullName evidence="1">Uncharacterized protein</fullName>
    </submittedName>
</protein>
<accession>A0A6J5NK99</accession>